<dbReference type="GeneID" id="16078688"/>
<evidence type="ECO:0000256" key="8">
    <source>
        <dbReference type="ARBA" id="ARBA00024350"/>
    </source>
</evidence>
<dbReference type="InterPro" id="IPR011545">
    <property type="entry name" value="DEAD/DEAH_box_helicase_dom"/>
</dbReference>
<dbReference type="SUPFAM" id="SSF52540">
    <property type="entry name" value="P-loop containing nucleoside triphosphate hydrolases"/>
    <property type="match status" value="1"/>
</dbReference>
<dbReference type="OrthoDB" id="17798at2759"/>
<evidence type="ECO:0000256" key="9">
    <source>
        <dbReference type="SAM" id="MobiDB-lite"/>
    </source>
</evidence>
<keyword evidence="6" id="KW-0694">RNA-binding</keyword>
<proteinExistence type="inferred from homology"/>
<dbReference type="Gene3D" id="3.40.50.300">
    <property type="entry name" value="P-loop containing nucleotide triphosphate hydrolases"/>
    <property type="match status" value="2"/>
</dbReference>
<accession>F2TX07</accession>
<comment type="similarity">
    <text evidence="8">Belongs to the DEAD box helicase family. DDX47/RRP3 subfamily.</text>
</comment>
<dbReference type="GO" id="GO:0003724">
    <property type="term" value="F:RNA helicase activity"/>
    <property type="evidence" value="ECO:0007669"/>
    <property type="project" value="TreeGrafter"/>
</dbReference>
<feature type="region of interest" description="Disordered" evidence="9">
    <location>
        <begin position="1207"/>
        <end position="1241"/>
    </location>
</feature>
<feature type="region of interest" description="Disordered" evidence="9">
    <location>
        <begin position="1454"/>
        <end position="1479"/>
    </location>
</feature>
<name>F2TX07_SALR5</name>
<dbReference type="KEGG" id="sre:PTSG_00624"/>
<evidence type="ECO:0000256" key="3">
    <source>
        <dbReference type="ARBA" id="ARBA00022801"/>
    </source>
</evidence>
<keyword evidence="4 12" id="KW-0347">Helicase</keyword>
<dbReference type="CDD" id="cd18787">
    <property type="entry name" value="SF2_C_DEAD"/>
    <property type="match status" value="1"/>
</dbReference>
<dbReference type="InParanoid" id="F2TX07"/>
<keyword evidence="13" id="KW-1185">Reference proteome</keyword>
<dbReference type="Pfam" id="PF00270">
    <property type="entry name" value="DEAD"/>
    <property type="match status" value="1"/>
</dbReference>
<dbReference type="GO" id="GO:0005829">
    <property type="term" value="C:cytosol"/>
    <property type="evidence" value="ECO:0007669"/>
    <property type="project" value="TreeGrafter"/>
</dbReference>
<dbReference type="GO" id="GO:0005634">
    <property type="term" value="C:nucleus"/>
    <property type="evidence" value="ECO:0007669"/>
    <property type="project" value="UniProtKB-SubCell"/>
</dbReference>
<keyword evidence="7" id="KW-0539">Nucleus</keyword>
<dbReference type="InterPro" id="IPR001650">
    <property type="entry name" value="Helicase_C-like"/>
</dbReference>
<dbReference type="CDD" id="cd17954">
    <property type="entry name" value="DEADc_DDX47"/>
    <property type="match status" value="1"/>
</dbReference>
<dbReference type="PANTHER" id="PTHR47959:SF24">
    <property type="entry name" value="ATP-DEPENDENT RNA HELICASE"/>
    <property type="match status" value="1"/>
</dbReference>
<dbReference type="PROSITE" id="PS00039">
    <property type="entry name" value="DEAD_ATP_HELICASE"/>
    <property type="match status" value="1"/>
</dbReference>
<dbReference type="eggNOG" id="KOG0330">
    <property type="taxonomic scope" value="Eukaryota"/>
</dbReference>
<dbReference type="SMART" id="SM00487">
    <property type="entry name" value="DEXDc"/>
    <property type="match status" value="1"/>
</dbReference>
<feature type="region of interest" description="Disordered" evidence="9">
    <location>
        <begin position="1018"/>
        <end position="1039"/>
    </location>
</feature>
<evidence type="ECO:0000259" key="10">
    <source>
        <dbReference type="PROSITE" id="PS51192"/>
    </source>
</evidence>
<feature type="domain" description="Helicase ATP-binding" evidence="10">
    <location>
        <begin position="2185"/>
        <end position="2359"/>
    </location>
</feature>
<evidence type="ECO:0000256" key="1">
    <source>
        <dbReference type="ARBA" id="ARBA00004123"/>
    </source>
</evidence>
<dbReference type="EMBL" id="GL832956">
    <property type="protein sequence ID" value="EGD75916.1"/>
    <property type="molecule type" value="Genomic_DNA"/>
</dbReference>
<dbReference type="PANTHER" id="PTHR47959">
    <property type="entry name" value="ATP-DEPENDENT RNA HELICASE RHLE-RELATED"/>
    <property type="match status" value="1"/>
</dbReference>
<evidence type="ECO:0000256" key="4">
    <source>
        <dbReference type="ARBA" id="ARBA00022806"/>
    </source>
</evidence>
<evidence type="ECO:0000313" key="12">
    <source>
        <dbReference type="EMBL" id="EGD75916.1"/>
    </source>
</evidence>
<dbReference type="InterPro" id="IPR014001">
    <property type="entry name" value="Helicase_ATP-bd"/>
</dbReference>
<keyword evidence="5" id="KW-0067">ATP-binding</keyword>
<dbReference type="InterPro" id="IPR044765">
    <property type="entry name" value="DDX47/Rrp3_DEADc"/>
</dbReference>
<gene>
    <name evidence="12" type="ORF">PTSG_00624</name>
</gene>
<comment type="subcellular location">
    <subcellularLocation>
        <location evidence="1">Nucleus</location>
    </subcellularLocation>
</comment>
<dbReference type="Proteomes" id="UP000007799">
    <property type="component" value="Unassembled WGS sequence"/>
</dbReference>
<reference evidence="12" key="1">
    <citation type="submission" date="2009-08" db="EMBL/GenBank/DDBJ databases">
        <title>Annotation of Salpingoeca rosetta.</title>
        <authorList>
            <consortium name="The Broad Institute Genome Sequencing Platform"/>
            <person name="Russ C."/>
            <person name="Cuomo C."/>
            <person name="Burger G."/>
            <person name="Gray M.W."/>
            <person name="Holland P.W.H."/>
            <person name="King N."/>
            <person name="Lang F.B.F."/>
            <person name="Roger A.J."/>
            <person name="Ruiz-Trillo I."/>
            <person name="Young S.K."/>
            <person name="Zeng Q."/>
            <person name="Gargeya S."/>
            <person name="Alvarado L."/>
            <person name="Berlin A."/>
            <person name="Chapman S.B."/>
            <person name="Chen Z."/>
            <person name="Freedman E."/>
            <person name="Gellesch M."/>
            <person name="Goldberg J."/>
            <person name="Griggs A."/>
            <person name="Gujja S."/>
            <person name="Heilman E."/>
            <person name="Heiman D."/>
            <person name="Howarth C."/>
            <person name="Mehta T."/>
            <person name="Neiman D."/>
            <person name="Pearson M."/>
            <person name="Roberts A."/>
            <person name="Saif S."/>
            <person name="Shea T."/>
            <person name="Shenoy N."/>
            <person name="Sisk P."/>
            <person name="Stolte C."/>
            <person name="Sykes S."/>
            <person name="White J."/>
            <person name="Yandava C."/>
            <person name="Haas B."/>
            <person name="Nusbaum C."/>
            <person name="Birren B."/>
        </authorList>
    </citation>
    <scope>NUCLEOTIDE SEQUENCE [LARGE SCALE GENOMIC DNA]</scope>
    <source>
        <strain evidence="12">ATCC 50818</strain>
    </source>
</reference>
<dbReference type="InterPro" id="IPR027417">
    <property type="entry name" value="P-loop_NTPase"/>
</dbReference>
<evidence type="ECO:0000256" key="2">
    <source>
        <dbReference type="ARBA" id="ARBA00022741"/>
    </source>
</evidence>
<dbReference type="InterPro" id="IPR050079">
    <property type="entry name" value="DEAD_box_RNA_helicase"/>
</dbReference>
<feature type="compositionally biased region" description="Low complexity" evidence="9">
    <location>
        <begin position="1207"/>
        <end position="1223"/>
    </location>
</feature>
<dbReference type="InterPro" id="IPR000629">
    <property type="entry name" value="RNA-helicase_DEAD-box_CS"/>
</dbReference>
<organism evidence="13">
    <name type="scientific">Salpingoeca rosetta (strain ATCC 50818 / BSB-021)</name>
    <dbReference type="NCBI Taxonomy" id="946362"/>
    <lineage>
        <taxon>Eukaryota</taxon>
        <taxon>Choanoflagellata</taxon>
        <taxon>Craspedida</taxon>
        <taxon>Salpingoecidae</taxon>
        <taxon>Salpingoeca</taxon>
    </lineage>
</organism>
<evidence type="ECO:0000256" key="5">
    <source>
        <dbReference type="ARBA" id="ARBA00022840"/>
    </source>
</evidence>
<dbReference type="PROSITE" id="PS51194">
    <property type="entry name" value="HELICASE_CTER"/>
    <property type="match status" value="1"/>
</dbReference>
<evidence type="ECO:0000256" key="7">
    <source>
        <dbReference type="ARBA" id="ARBA00023242"/>
    </source>
</evidence>
<dbReference type="STRING" id="946362.F2TX07"/>
<keyword evidence="3" id="KW-0378">Hydrolase</keyword>
<dbReference type="GO" id="GO:0016787">
    <property type="term" value="F:hydrolase activity"/>
    <property type="evidence" value="ECO:0007669"/>
    <property type="project" value="UniProtKB-KW"/>
</dbReference>
<protein>
    <submittedName>
        <fullName evidence="12">ATP-dependent RNA helicase RhlE</fullName>
    </submittedName>
</protein>
<sequence length="2578" mass="283553">MMLGLDGDVLRKFVLAEDRQAIVDQHVKGTTSHFVLSILHALNKGRYHDAEVLLHEWDKVARRQGLPPDYELLKNRCMLCLYEKKPEDVLAHFQRAFNIKLQHPAPTSATSEHASRSVAPSKVDQSLLDFPNISKRKLETDTYLNDFTEAATSWLMDRWKTLSKEQLNRLLRSRVTYPTHPTIVDMLVADMANAVKAKRNIDLHPVVAHLSLAQLDKIFKACSSVSMHREFVTTYLRKLAATFDAKAPTRLHTDQARMQEYLEACVAFTSKLPPVFNDLRAAAIFRKLQFLVAVHDVYDAQLFETYLKLPKRAPQSIAPTRKEGDIAFTVAHTGLQLPGVDLSNENDDTPFITEFLEHLFRQKSVTSPKPFDRYLQERFVKRVFAESKLASGDDKPDTHAAVLSDLGNVEAFNKQKRLEFTRQNKQQYGVGEPVVLSVELKNIPSLDVQVFEVNTFNYYKDKSEPVPAKLNIDGLLPNLKATRSYKEFPSIAIHRHDLELQEIKRRGVYLVELRGGGLSSRAMVSVGQLYATTAAGVAGTEVRVYNELGEHLPEATVWMEGREYGRSRAEHNHISLPFSSHARRAKVILQHDGFYALATVPLYDEQYSFSFQCLVNHETAIQGNLQARLVLLPKLTANDDTCVPPTLIAQPRVTTTFRDRAANVLTQADHGIAFSDTADVEVVVKVPPGAATLDVAVSGSITKLDGTKEQVSHMTTHRLLDTSVVGSLVPDASSMQATIDNIYLVNTGTAYVLHVRGRCGEARKGVQLTLTMQHAFLVRAITTTLQTDEHGQVVLGPLANVLSLQATLRSGHYRRWRVQDIHGNHPLPSSLTVMESEAFDLPFDSSSSNSGRSGAAADAVRLFAEDANSGLLTMPVDNAITFAHGHMRVTLPCAGNYKLLITRPSLESSSVTAISITALPRNLPALCRGTLPPLPASSSGARGGSGSASAGGGARTYTACPQLVGGSLSPALVHVREMSANRDTGDVRVCLGNAQATTRVHVFTRWSSVGEPELEALESGDDCLSGDDNHHAPADAPPPECRYLSGRVLSEEHQYVLRRKAMPPRLGNMLPKPTLVLNPAEVRETETRREHLEREKAWRKDDMQGAMGCRRRMRRAGGKSAKKKMYGGAMAMPTLEAVSCYDWLETPAAVVTNLRPAVEGADGSGDGSSGAGVGVVTVKLTKKALAAASRVFVVVVDEGQLLFDSTAVSSTSATSGSDSSKAAVPRARDVRHSWPHDLETPYAEQREVIAVNASEPWSSSSSSASQSASDTDASPPAAAAGSSADGAVFETVDTVGKLFSSLVSLLPNSDAASALSKFSFLASWPTLSTEAKTQHYADNYCHELNLFIFNKDPTFFEEVVRPHLASKLDKDVMDCCLLYSNLDACLPALRRRQPLADCPAVEQFLLAWRGVLSAPELASLMQATTKDMRNSPEIAGLFDRLITAKQQAVEEEQQLQHALHAMADEEEEESEAGEGAMGGADMDFFMAQPMAAAPQAEMMEASALFDMDTTTAAAPPPPPAAARAAPRMLMSAAPAPGAMLSRARRTADVTRDRMAAPKLAAPVGKTKEYTEKTYWDHNAEKRFHLRVTPFWADCVSALAASGAGDSDSDGDGVGRPTCMARTWLHATKTVNEALLALAIVDLPFDNTMAVDEEQRVTHTGNCFVLTRALRPVHTREEGKMMVFQTFFDPQGAVDAAAPEEFETGRVYGSRIICTNMTSTTGQLDLLRQVPNGAVPLPTVSSKRSEHVPISPFGNHRLEVFFYFPLPGEFACYPACLSKEGALLSMAPLQRVKAVTTLSTYDTTSWPAVAAHGTNDEVLAFLRENPKSQAEIHLVLWRLRDKQFFLELVSLLRKTGAFFQNVWAYAFLHRDEASLAEYMAANQRQFGPGVHAKLLTTPWNLNFRHSDFWPVINARAHSITDEKTQLLNDAILEKQAALFGDLAFSDALPPPALPSLCYFLILEDDVDGARTMLQRARASLRDDEVCSLQLDYLECYLDFFKGPELTAAREIVAKRAKMSLPGWQSKFQSIGEMIAEIDSGEAVSAESQARAALPAMDISLDNNDVVISYSGMAPGATATVSFYVMDIELLFSSQPFGQDGKKSSIYVLPNISTKVPLPDGKSSVTYALPSGARTHDGLVEVTCAGLTRSLNFFSSQLRVQGLEEVLCQACEDVGYRRPTPVQEAAIPPALEGKDIVGIAKTGSGKTAAFALPVMHSLINARPRERRFHALVMAPTRELAQQIEGEFKALGATIGLKTALLVGGLSLQQQQDRLSQNPHVLIATPGRILHHLERTNGFKLNNVKFLILDEADRMLTPEFEREIDQLLGHIPKRRTNFLFSATSNDKVKHLMHAVLRNPVHIKIKHKVKTVDTLDQHCVFLPLQFKETYLVWFLQRQGLQADSSVIIFCETKRATMKLVLMLRKLGLRATCLHGNMSQEKRIGALARFKTHKDNVLVCTNVGARGLDIQGVELVINYDLPKTSDVYLHRVGRTARAGRSGRAVTFVTQYDVPYFKEIEAGVGLDLPVRKYDKECKELYAEIDEASRYATREMKEIEAETRTKRGGKRQAGGGNGRFKKKKF</sequence>
<evidence type="ECO:0000259" key="11">
    <source>
        <dbReference type="PROSITE" id="PS51194"/>
    </source>
</evidence>
<evidence type="ECO:0000313" key="13">
    <source>
        <dbReference type="Proteomes" id="UP000007799"/>
    </source>
</evidence>
<dbReference type="SMART" id="SM00490">
    <property type="entry name" value="HELICc"/>
    <property type="match status" value="1"/>
</dbReference>
<dbReference type="RefSeq" id="XP_004998092.1">
    <property type="nucleotide sequence ID" value="XM_004998035.1"/>
</dbReference>
<dbReference type="GO" id="GO:0005524">
    <property type="term" value="F:ATP binding"/>
    <property type="evidence" value="ECO:0007669"/>
    <property type="project" value="UniProtKB-KW"/>
</dbReference>
<dbReference type="GO" id="GO:0003723">
    <property type="term" value="F:RNA binding"/>
    <property type="evidence" value="ECO:0007669"/>
    <property type="project" value="UniProtKB-KW"/>
</dbReference>
<dbReference type="Pfam" id="PF00271">
    <property type="entry name" value="Helicase_C"/>
    <property type="match status" value="1"/>
</dbReference>
<feature type="region of interest" description="Disordered" evidence="9">
    <location>
        <begin position="2552"/>
        <end position="2578"/>
    </location>
</feature>
<feature type="domain" description="Helicase C-terminal" evidence="11">
    <location>
        <begin position="2383"/>
        <end position="2535"/>
    </location>
</feature>
<feature type="compositionally biased region" description="Basic and acidic residues" evidence="9">
    <location>
        <begin position="1226"/>
        <end position="1241"/>
    </location>
</feature>
<evidence type="ECO:0000256" key="6">
    <source>
        <dbReference type="ARBA" id="ARBA00022884"/>
    </source>
</evidence>
<dbReference type="OMA" id="KYACHEL"/>
<dbReference type="PROSITE" id="PS51192">
    <property type="entry name" value="HELICASE_ATP_BIND_1"/>
    <property type="match status" value="1"/>
</dbReference>
<keyword evidence="2" id="KW-0547">Nucleotide-binding</keyword>
<feature type="region of interest" description="Disordered" evidence="9">
    <location>
        <begin position="1254"/>
        <end position="1281"/>
    </location>
</feature>